<dbReference type="Proteomes" id="UP000799302">
    <property type="component" value="Unassembled WGS sequence"/>
</dbReference>
<dbReference type="PANTHER" id="PTHR24305:SF210">
    <property type="entry name" value="CYTOCHROME P450 MONOOXYGENASE ASQL-RELATED"/>
    <property type="match status" value="1"/>
</dbReference>
<comment type="subcellular location">
    <subcellularLocation>
        <location evidence="2">Membrane</location>
        <topology evidence="2">Single-pass membrane protein</topology>
    </subcellularLocation>
</comment>
<keyword evidence="10 13" id="KW-0503">Monooxygenase</keyword>
<dbReference type="FunFam" id="1.10.630.10:FF:000047">
    <property type="entry name" value="Cytochrome P450 monooxygenase"/>
    <property type="match status" value="1"/>
</dbReference>
<keyword evidence="9 12" id="KW-0408">Iron</keyword>
<evidence type="ECO:0000313" key="14">
    <source>
        <dbReference type="EMBL" id="KAF2667467.1"/>
    </source>
</evidence>
<dbReference type="OrthoDB" id="1470350at2759"/>
<dbReference type="PROSITE" id="PS00086">
    <property type="entry name" value="CYTOCHROME_P450"/>
    <property type="match status" value="1"/>
</dbReference>
<evidence type="ECO:0000256" key="12">
    <source>
        <dbReference type="PIRSR" id="PIRSR602401-1"/>
    </source>
</evidence>
<organism evidence="14 15">
    <name type="scientific">Microthyrium microscopicum</name>
    <dbReference type="NCBI Taxonomy" id="703497"/>
    <lineage>
        <taxon>Eukaryota</taxon>
        <taxon>Fungi</taxon>
        <taxon>Dikarya</taxon>
        <taxon>Ascomycota</taxon>
        <taxon>Pezizomycotina</taxon>
        <taxon>Dothideomycetes</taxon>
        <taxon>Dothideomycetes incertae sedis</taxon>
        <taxon>Microthyriales</taxon>
        <taxon>Microthyriaceae</taxon>
        <taxon>Microthyrium</taxon>
    </lineage>
</organism>
<gene>
    <name evidence="14" type="ORF">BT63DRAFT_426336</name>
</gene>
<reference evidence="14" key="1">
    <citation type="journal article" date="2020" name="Stud. Mycol.">
        <title>101 Dothideomycetes genomes: a test case for predicting lifestyles and emergence of pathogens.</title>
        <authorList>
            <person name="Haridas S."/>
            <person name="Albert R."/>
            <person name="Binder M."/>
            <person name="Bloem J."/>
            <person name="Labutti K."/>
            <person name="Salamov A."/>
            <person name="Andreopoulos B."/>
            <person name="Baker S."/>
            <person name="Barry K."/>
            <person name="Bills G."/>
            <person name="Bluhm B."/>
            <person name="Cannon C."/>
            <person name="Castanera R."/>
            <person name="Culley D."/>
            <person name="Daum C."/>
            <person name="Ezra D."/>
            <person name="Gonzalez J."/>
            <person name="Henrissat B."/>
            <person name="Kuo A."/>
            <person name="Liang C."/>
            <person name="Lipzen A."/>
            <person name="Lutzoni F."/>
            <person name="Magnuson J."/>
            <person name="Mondo S."/>
            <person name="Nolan M."/>
            <person name="Ohm R."/>
            <person name="Pangilinan J."/>
            <person name="Park H.-J."/>
            <person name="Ramirez L."/>
            <person name="Alfaro M."/>
            <person name="Sun H."/>
            <person name="Tritt A."/>
            <person name="Yoshinaga Y."/>
            <person name="Zwiers L.-H."/>
            <person name="Turgeon B."/>
            <person name="Goodwin S."/>
            <person name="Spatafora J."/>
            <person name="Crous P."/>
            <person name="Grigoriev I."/>
        </authorList>
    </citation>
    <scope>NUCLEOTIDE SEQUENCE</scope>
    <source>
        <strain evidence="14">CBS 115976</strain>
    </source>
</reference>
<accession>A0A6A6U7Q6</accession>
<keyword evidence="7" id="KW-1133">Transmembrane helix</keyword>
<dbReference type="InterPro" id="IPR017972">
    <property type="entry name" value="Cyt_P450_CS"/>
</dbReference>
<evidence type="ECO:0000313" key="15">
    <source>
        <dbReference type="Proteomes" id="UP000799302"/>
    </source>
</evidence>
<keyword evidence="5" id="KW-0812">Transmembrane</keyword>
<dbReference type="PANTHER" id="PTHR24305">
    <property type="entry name" value="CYTOCHROME P450"/>
    <property type="match status" value="1"/>
</dbReference>
<dbReference type="GO" id="GO:0016705">
    <property type="term" value="F:oxidoreductase activity, acting on paired donors, with incorporation or reduction of molecular oxygen"/>
    <property type="evidence" value="ECO:0007669"/>
    <property type="project" value="InterPro"/>
</dbReference>
<dbReference type="Gene3D" id="1.10.630.10">
    <property type="entry name" value="Cytochrome P450"/>
    <property type="match status" value="1"/>
</dbReference>
<dbReference type="GO" id="GO:0004497">
    <property type="term" value="F:monooxygenase activity"/>
    <property type="evidence" value="ECO:0007669"/>
    <property type="project" value="UniProtKB-KW"/>
</dbReference>
<dbReference type="SUPFAM" id="SSF48264">
    <property type="entry name" value="Cytochrome P450"/>
    <property type="match status" value="1"/>
</dbReference>
<keyword evidence="8 13" id="KW-0560">Oxidoreductase</keyword>
<evidence type="ECO:0000256" key="8">
    <source>
        <dbReference type="ARBA" id="ARBA00023002"/>
    </source>
</evidence>
<dbReference type="PRINTS" id="PR00463">
    <property type="entry name" value="EP450I"/>
</dbReference>
<dbReference type="PRINTS" id="PR00385">
    <property type="entry name" value="P450"/>
</dbReference>
<evidence type="ECO:0000256" key="9">
    <source>
        <dbReference type="ARBA" id="ARBA00023004"/>
    </source>
</evidence>
<evidence type="ECO:0000256" key="5">
    <source>
        <dbReference type="ARBA" id="ARBA00022692"/>
    </source>
</evidence>
<dbReference type="AlphaFoldDB" id="A0A6A6U7Q6"/>
<evidence type="ECO:0000256" key="2">
    <source>
        <dbReference type="ARBA" id="ARBA00004167"/>
    </source>
</evidence>
<name>A0A6A6U7Q6_9PEZI</name>
<evidence type="ECO:0000256" key="13">
    <source>
        <dbReference type="RuleBase" id="RU000461"/>
    </source>
</evidence>
<evidence type="ECO:0000256" key="1">
    <source>
        <dbReference type="ARBA" id="ARBA00001971"/>
    </source>
</evidence>
<dbReference type="InterPro" id="IPR001128">
    <property type="entry name" value="Cyt_P450"/>
</dbReference>
<sequence length="443" mass="50197">MIQTVQGIGIYKYAELHDKYGPVVRVAPNELSFITPQTWPDVYGSRPGKGQMPKSKEIQPAEGFEVANMIVTDIATHSRFRRVISHAFSDKAMREQEPLITEYVDKLMARLHENAGKPVDLAAWFNFTAFDVIGDLAFGESFNCLRDGKMHPWITFMFQNLKLFVYSNVAGKIPFLKSLLMKLAPQKTIDEGMAHAELVKQQVSKRIEQGETKRPDFITYILRHGDKATRLTVPEIQTNAYVIIIGGSETTATLLAGAVYYLSQNSHTMERLKAEIREKFKTEDEIRFSAVSSLPYLTAVLTEAMRVYPPISVGLPREVPPGGDIVDGYAVPGGTSVGVCQWAAYHSASNFTDPDSFVPSRWLDEDPRYDHDKKDVLQPFSYGPRNCVGKNLAYMEMRTILARLVWNFDIELLPESQNWTKKQRVFFVWEKGPLMVKLTRASR</sequence>
<dbReference type="GO" id="GO:0009403">
    <property type="term" value="P:toxin biosynthetic process"/>
    <property type="evidence" value="ECO:0007669"/>
    <property type="project" value="UniProtKB-ARBA"/>
</dbReference>
<proteinExistence type="inferred from homology"/>
<keyword evidence="6 12" id="KW-0479">Metal-binding</keyword>
<dbReference type="EMBL" id="MU004237">
    <property type="protein sequence ID" value="KAF2667467.1"/>
    <property type="molecule type" value="Genomic_DNA"/>
</dbReference>
<evidence type="ECO:0000256" key="7">
    <source>
        <dbReference type="ARBA" id="ARBA00022989"/>
    </source>
</evidence>
<dbReference type="GO" id="GO:0016020">
    <property type="term" value="C:membrane"/>
    <property type="evidence" value="ECO:0007669"/>
    <property type="project" value="UniProtKB-SubCell"/>
</dbReference>
<keyword evidence="11" id="KW-0472">Membrane</keyword>
<evidence type="ECO:0000256" key="4">
    <source>
        <dbReference type="ARBA" id="ARBA00022617"/>
    </source>
</evidence>
<dbReference type="InterPro" id="IPR002401">
    <property type="entry name" value="Cyt_P450_E_grp-I"/>
</dbReference>
<comment type="cofactor">
    <cofactor evidence="1 12">
        <name>heme</name>
        <dbReference type="ChEBI" id="CHEBI:30413"/>
    </cofactor>
</comment>
<protein>
    <submittedName>
        <fullName evidence="14">Cytochrome P450</fullName>
    </submittedName>
</protein>
<evidence type="ECO:0000256" key="6">
    <source>
        <dbReference type="ARBA" id="ARBA00022723"/>
    </source>
</evidence>
<evidence type="ECO:0000256" key="10">
    <source>
        <dbReference type="ARBA" id="ARBA00023033"/>
    </source>
</evidence>
<keyword evidence="4 12" id="KW-0349">Heme</keyword>
<dbReference type="GO" id="GO:0020037">
    <property type="term" value="F:heme binding"/>
    <property type="evidence" value="ECO:0007669"/>
    <property type="project" value="InterPro"/>
</dbReference>
<dbReference type="InterPro" id="IPR050121">
    <property type="entry name" value="Cytochrome_P450_monoxygenase"/>
</dbReference>
<dbReference type="InterPro" id="IPR036396">
    <property type="entry name" value="Cyt_P450_sf"/>
</dbReference>
<comment type="similarity">
    <text evidence="3 13">Belongs to the cytochrome P450 family.</text>
</comment>
<feature type="binding site" description="axial binding residue" evidence="12">
    <location>
        <position position="387"/>
    </location>
    <ligand>
        <name>heme</name>
        <dbReference type="ChEBI" id="CHEBI:30413"/>
    </ligand>
    <ligandPart>
        <name>Fe</name>
        <dbReference type="ChEBI" id="CHEBI:18248"/>
    </ligandPart>
</feature>
<dbReference type="CDD" id="cd11058">
    <property type="entry name" value="CYP60B-like"/>
    <property type="match status" value="1"/>
</dbReference>
<evidence type="ECO:0000256" key="3">
    <source>
        <dbReference type="ARBA" id="ARBA00010617"/>
    </source>
</evidence>
<dbReference type="Pfam" id="PF00067">
    <property type="entry name" value="p450"/>
    <property type="match status" value="1"/>
</dbReference>
<evidence type="ECO:0000256" key="11">
    <source>
        <dbReference type="ARBA" id="ARBA00023136"/>
    </source>
</evidence>
<keyword evidence="15" id="KW-1185">Reference proteome</keyword>
<dbReference type="GO" id="GO:0005506">
    <property type="term" value="F:iron ion binding"/>
    <property type="evidence" value="ECO:0007669"/>
    <property type="project" value="InterPro"/>
</dbReference>